<keyword evidence="3" id="KW-1185">Reference proteome</keyword>
<feature type="compositionally biased region" description="Basic and acidic residues" evidence="1">
    <location>
        <begin position="104"/>
        <end position="115"/>
    </location>
</feature>
<dbReference type="AlphaFoldDB" id="A0A9Q0EUM9"/>
<gene>
    <name evidence="2" type="ORF">NHX12_020298</name>
</gene>
<dbReference type="Proteomes" id="UP001148018">
    <property type="component" value="Unassembled WGS sequence"/>
</dbReference>
<feature type="region of interest" description="Disordered" evidence="1">
    <location>
        <begin position="95"/>
        <end position="115"/>
    </location>
</feature>
<feature type="region of interest" description="Disordered" evidence="1">
    <location>
        <begin position="1"/>
        <end position="72"/>
    </location>
</feature>
<reference evidence="2" key="1">
    <citation type="submission" date="2022-07" db="EMBL/GenBank/DDBJ databases">
        <title>Chromosome-level genome of Muraenolepis orangiensis.</title>
        <authorList>
            <person name="Kim J."/>
        </authorList>
    </citation>
    <scope>NUCLEOTIDE SEQUENCE</scope>
    <source>
        <strain evidence="2">KU_S4_2022</strain>
        <tissue evidence="2">Muscle</tissue>
    </source>
</reference>
<sequence length="115" mass="12163">MFRLAGGVMGGEPRVTLPSGSRAPPPSRSAGNKPKVSTSASARTFLEGPRDRAEQAKISGRSGTPLSRPAAVVGETMDSIAVEERGELFLRGMASEAHPSPITHHSDAFERRPLE</sequence>
<dbReference type="EMBL" id="JANIIK010000036">
    <property type="protein sequence ID" value="KAJ3612020.1"/>
    <property type="molecule type" value="Genomic_DNA"/>
</dbReference>
<protein>
    <submittedName>
        <fullName evidence="2">Uncharacterized protein</fullName>
    </submittedName>
</protein>
<proteinExistence type="predicted"/>
<accession>A0A9Q0EUM9</accession>
<evidence type="ECO:0000313" key="3">
    <source>
        <dbReference type="Proteomes" id="UP001148018"/>
    </source>
</evidence>
<comment type="caution">
    <text evidence="2">The sequence shown here is derived from an EMBL/GenBank/DDBJ whole genome shotgun (WGS) entry which is preliminary data.</text>
</comment>
<evidence type="ECO:0000313" key="2">
    <source>
        <dbReference type="EMBL" id="KAJ3612020.1"/>
    </source>
</evidence>
<organism evidence="2 3">
    <name type="scientific">Muraenolepis orangiensis</name>
    <name type="common">Patagonian moray cod</name>
    <dbReference type="NCBI Taxonomy" id="630683"/>
    <lineage>
        <taxon>Eukaryota</taxon>
        <taxon>Metazoa</taxon>
        <taxon>Chordata</taxon>
        <taxon>Craniata</taxon>
        <taxon>Vertebrata</taxon>
        <taxon>Euteleostomi</taxon>
        <taxon>Actinopterygii</taxon>
        <taxon>Neopterygii</taxon>
        <taxon>Teleostei</taxon>
        <taxon>Neoteleostei</taxon>
        <taxon>Acanthomorphata</taxon>
        <taxon>Zeiogadaria</taxon>
        <taxon>Gadariae</taxon>
        <taxon>Gadiformes</taxon>
        <taxon>Muraenolepidoidei</taxon>
        <taxon>Muraenolepididae</taxon>
        <taxon>Muraenolepis</taxon>
    </lineage>
</organism>
<evidence type="ECO:0000256" key="1">
    <source>
        <dbReference type="SAM" id="MobiDB-lite"/>
    </source>
</evidence>
<name>A0A9Q0EUM9_9TELE</name>